<dbReference type="GO" id="GO:0016491">
    <property type="term" value="F:oxidoreductase activity"/>
    <property type="evidence" value="ECO:0007669"/>
    <property type="project" value="UniProtKB-KW"/>
</dbReference>
<proteinExistence type="inferred from homology"/>
<comment type="similarity">
    <text evidence="1 3">Belongs to the short-chain dehydrogenases/reductases (SDR) family.</text>
</comment>
<comment type="caution">
    <text evidence="4">The sequence shown here is derived from an EMBL/GenBank/DDBJ whole genome shotgun (WGS) entry which is preliminary data.</text>
</comment>
<dbReference type="RefSeq" id="WP_100789417.1">
    <property type="nucleotide sequence ID" value="NZ_NPDQ01000001.1"/>
</dbReference>
<dbReference type="EMBL" id="RQFP01000001">
    <property type="protein sequence ID" value="TGK95949.1"/>
    <property type="molecule type" value="Genomic_DNA"/>
</dbReference>
<dbReference type="OrthoDB" id="9808814at2"/>
<dbReference type="AlphaFoldDB" id="A0A2M9Y763"/>
<dbReference type="InterPro" id="IPR002347">
    <property type="entry name" value="SDR_fam"/>
</dbReference>
<keyword evidence="2" id="KW-0560">Oxidoreductase</keyword>
<keyword evidence="5" id="KW-1185">Reference proteome</keyword>
<gene>
    <name evidence="4" type="ORF">EHQ30_04795</name>
</gene>
<dbReference type="Gene3D" id="3.40.50.720">
    <property type="entry name" value="NAD(P)-binding Rossmann-like Domain"/>
    <property type="match status" value="1"/>
</dbReference>
<sequence>MKYALITGASTGLGKDFALTLAKRGYTPVLVARSADRLKALAAEIKTKFGLQSVVIAQDLAKPKSAEVLYKAVKKLKLDIHCLVNNAGFGLNGEFHKNSFENESQLVQLNVTTLAELCHLFLQDMVKAKDGYILNVASTAAYQPGPLMSNYYASKAYVLSLSEGLAEEVRDYGVTVTCLCPGPTQTEFFERANMTKINLVKSSFLIMKSQDVVDSGLDALFSKKVIKIPGFMNFLVAQSVRVSPRFLVRKIAKFLHQAG</sequence>
<evidence type="ECO:0000313" key="5">
    <source>
        <dbReference type="Proteomes" id="UP000297891"/>
    </source>
</evidence>
<dbReference type="InterPro" id="IPR036291">
    <property type="entry name" value="NAD(P)-bd_dom_sf"/>
</dbReference>
<organism evidence="4 5">
    <name type="scientific">Leptospira brenneri</name>
    <dbReference type="NCBI Taxonomy" id="2023182"/>
    <lineage>
        <taxon>Bacteria</taxon>
        <taxon>Pseudomonadati</taxon>
        <taxon>Spirochaetota</taxon>
        <taxon>Spirochaetia</taxon>
        <taxon>Leptospirales</taxon>
        <taxon>Leptospiraceae</taxon>
        <taxon>Leptospira</taxon>
    </lineage>
</organism>
<dbReference type="PRINTS" id="PR00081">
    <property type="entry name" value="GDHRDH"/>
</dbReference>
<dbReference type="PANTHER" id="PTHR42901">
    <property type="entry name" value="ALCOHOL DEHYDROGENASE"/>
    <property type="match status" value="1"/>
</dbReference>
<dbReference type="Proteomes" id="UP000297891">
    <property type="component" value="Unassembled WGS sequence"/>
</dbReference>
<reference evidence="4" key="1">
    <citation type="journal article" date="2019" name="PLoS Negl. Trop. Dis.">
        <title>Revisiting the worldwide diversity of Leptospira species in the environment.</title>
        <authorList>
            <person name="Vincent A.T."/>
            <person name="Schiettekatte O."/>
            <person name="Bourhy P."/>
            <person name="Veyrier F.J."/>
            <person name="Picardeau M."/>
        </authorList>
    </citation>
    <scope>NUCLEOTIDE SEQUENCE [LARGE SCALE GENOMIC DNA]</scope>
    <source>
        <strain evidence="4">201800277</strain>
    </source>
</reference>
<evidence type="ECO:0000256" key="3">
    <source>
        <dbReference type="RuleBase" id="RU000363"/>
    </source>
</evidence>
<name>A0A2M9Y763_9LEPT</name>
<dbReference type="SUPFAM" id="SSF51735">
    <property type="entry name" value="NAD(P)-binding Rossmann-fold domains"/>
    <property type="match status" value="1"/>
</dbReference>
<evidence type="ECO:0000256" key="1">
    <source>
        <dbReference type="ARBA" id="ARBA00006484"/>
    </source>
</evidence>
<dbReference type="PRINTS" id="PR00080">
    <property type="entry name" value="SDRFAMILY"/>
</dbReference>
<dbReference type="Pfam" id="PF00106">
    <property type="entry name" value="adh_short"/>
    <property type="match status" value="1"/>
</dbReference>
<evidence type="ECO:0000313" key="4">
    <source>
        <dbReference type="EMBL" id="TGK95949.1"/>
    </source>
</evidence>
<dbReference type="PIRSF" id="PIRSF000126">
    <property type="entry name" value="11-beta-HSD1"/>
    <property type="match status" value="1"/>
</dbReference>
<dbReference type="PANTHER" id="PTHR42901:SF1">
    <property type="entry name" value="ALCOHOL DEHYDROGENASE"/>
    <property type="match status" value="1"/>
</dbReference>
<accession>A0A2M9Y763</accession>
<evidence type="ECO:0000256" key="2">
    <source>
        <dbReference type="ARBA" id="ARBA00023002"/>
    </source>
</evidence>
<protein>
    <submittedName>
        <fullName evidence="4">SDR family oxidoreductase</fullName>
    </submittedName>
</protein>